<name>A0A016TVZ3_9BILA</name>
<dbReference type="EMBL" id="JARK01001409">
    <property type="protein sequence ID" value="EYC06931.1"/>
    <property type="molecule type" value="Genomic_DNA"/>
</dbReference>
<dbReference type="Proteomes" id="UP000024635">
    <property type="component" value="Unassembled WGS sequence"/>
</dbReference>
<sequence length="231" mass="25430">MLLHIQKLETLGMITPSRSLNSSFGDSAKIPTEVRMKKLRFADNTQNDDDDAQRRESISASELRRIARKQARRARSKVLPIAEPLIKVAAKISNSCALPTKQCIMEKDALESIVSCSSQGEESLSLIESSSVSCTLAVGDGHSVRERASSLTRGVVNGSDSEVLDTLYHEETVEVPLPLPTMPVNDAQSEVILESKRHSILDSTKDFNRTTLEDVPEEKENELSSKSSQSF</sequence>
<reference evidence="3" key="1">
    <citation type="journal article" date="2015" name="Nat. Genet.">
        <title>The genome and transcriptome of the zoonotic hookworm Ancylostoma ceylanicum identify infection-specific gene families.</title>
        <authorList>
            <person name="Schwarz E.M."/>
            <person name="Hu Y."/>
            <person name="Antoshechkin I."/>
            <person name="Miller M.M."/>
            <person name="Sternberg P.W."/>
            <person name="Aroian R.V."/>
        </authorList>
    </citation>
    <scope>NUCLEOTIDE SEQUENCE</scope>
    <source>
        <strain evidence="3">HY135</strain>
    </source>
</reference>
<protein>
    <submittedName>
        <fullName evidence="2">Uncharacterized protein</fullName>
    </submittedName>
</protein>
<organism evidence="2 3">
    <name type="scientific">Ancylostoma ceylanicum</name>
    <dbReference type="NCBI Taxonomy" id="53326"/>
    <lineage>
        <taxon>Eukaryota</taxon>
        <taxon>Metazoa</taxon>
        <taxon>Ecdysozoa</taxon>
        <taxon>Nematoda</taxon>
        <taxon>Chromadorea</taxon>
        <taxon>Rhabditida</taxon>
        <taxon>Rhabditina</taxon>
        <taxon>Rhabditomorpha</taxon>
        <taxon>Strongyloidea</taxon>
        <taxon>Ancylostomatidae</taxon>
        <taxon>Ancylostomatinae</taxon>
        <taxon>Ancylostoma</taxon>
    </lineage>
</organism>
<dbReference type="AlphaFoldDB" id="A0A016TVZ3"/>
<proteinExistence type="predicted"/>
<feature type="region of interest" description="Disordered" evidence="1">
    <location>
        <begin position="203"/>
        <end position="231"/>
    </location>
</feature>
<evidence type="ECO:0000313" key="3">
    <source>
        <dbReference type="Proteomes" id="UP000024635"/>
    </source>
</evidence>
<accession>A0A016TVZ3</accession>
<keyword evidence="3" id="KW-1185">Reference proteome</keyword>
<comment type="caution">
    <text evidence="2">The sequence shown here is derived from an EMBL/GenBank/DDBJ whole genome shotgun (WGS) entry which is preliminary data.</text>
</comment>
<dbReference type="STRING" id="53326.A0A016TVZ3"/>
<evidence type="ECO:0000256" key="1">
    <source>
        <dbReference type="SAM" id="MobiDB-lite"/>
    </source>
</evidence>
<gene>
    <name evidence="2" type="primary">Acey_s0073.g779</name>
    <name evidence="2" type="ORF">Y032_0073g779</name>
</gene>
<feature type="compositionally biased region" description="Basic and acidic residues" evidence="1">
    <location>
        <begin position="203"/>
        <end position="212"/>
    </location>
</feature>
<evidence type="ECO:0000313" key="2">
    <source>
        <dbReference type="EMBL" id="EYC06931.1"/>
    </source>
</evidence>